<reference evidence="5 6" key="1">
    <citation type="submission" date="2023-03" db="EMBL/GenBank/DDBJ databases">
        <authorList>
            <person name="Shen W."/>
            <person name="Cai J."/>
        </authorList>
    </citation>
    <scope>NUCLEOTIDE SEQUENCE [LARGE SCALE GENOMIC DNA]</scope>
    <source>
        <strain evidence="5 6">D6-4</strain>
    </source>
</reference>
<protein>
    <submittedName>
        <fullName evidence="5">DUF916 domain-containing protein</fullName>
    </submittedName>
</protein>
<gene>
    <name evidence="5" type="ORF">P7D85_01960</name>
</gene>
<comment type="caution">
    <text evidence="5">The sequence shown here is derived from an EMBL/GenBank/DDBJ whole genome shotgun (WGS) entry which is preliminary data.</text>
</comment>
<dbReference type="Pfam" id="PF11797">
    <property type="entry name" value="WxLIP_HBD"/>
    <property type="match status" value="1"/>
</dbReference>
<feature type="signal peptide" evidence="2">
    <location>
        <begin position="1"/>
        <end position="25"/>
    </location>
</feature>
<evidence type="ECO:0000256" key="1">
    <source>
        <dbReference type="SAM" id="Phobius"/>
    </source>
</evidence>
<dbReference type="EMBL" id="JARPYI010000001">
    <property type="protein sequence ID" value="MDT2598519.1"/>
    <property type="molecule type" value="Genomic_DNA"/>
</dbReference>
<feature type="chain" id="PRO_5045450575" evidence="2">
    <location>
        <begin position="26"/>
        <end position="343"/>
    </location>
</feature>
<accession>A0ABU3EUG6</accession>
<evidence type="ECO:0000313" key="6">
    <source>
        <dbReference type="Proteomes" id="UP001252875"/>
    </source>
</evidence>
<feature type="domain" description="WxL Interacting Protein host binding" evidence="4">
    <location>
        <begin position="164"/>
        <end position="303"/>
    </location>
</feature>
<keyword evidence="1" id="KW-0472">Membrane</keyword>
<sequence length="343" mass="39011">MKKSYLTFLVLLVSLLILPMEKAFAASEKDNVDYSVQPILPNNQLDRGKTFFDLRVKPGDKQELKVQINNYSKKEQKYFISINTAETNGNLTIDYARSKLPKNSPNQQPISQYVDYPKEVTVPAEKAGLVTINLQVPKKKFEGILLGGIQVKKDFSQEENQIKQAIKSEYDYILGLMLSEDDQAVKPDLKLVNLEPEIISNNAGLTVQLKNTKPINISEVHMISNIFEDNNQEKKVMTREIKSGSIAPLSLFKINLFNGKAGATKPLKAGDYFMTMTVGDDAYHKWYFEKKFTITEKEATSVNNKVFKVKSDNTLLYLIIGILLAILVFFIILMLVKRRKKEE</sequence>
<proteinExistence type="predicted"/>
<feature type="domain" description="WxL Interacting Protein peptidoglycan binding" evidence="3">
    <location>
        <begin position="34"/>
        <end position="153"/>
    </location>
</feature>
<name>A0ABU3EUG6_9ENTE</name>
<evidence type="ECO:0000256" key="2">
    <source>
        <dbReference type="SAM" id="SignalP"/>
    </source>
</evidence>
<evidence type="ECO:0000259" key="3">
    <source>
        <dbReference type="Pfam" id="PF06030"/>
    </source>
</evidence>
<keyword evidence="6" id="KW-1185">Reference proteome</keyword>
<keyword evidence="1" id="KW-0812">Transmembrane</keyword>
<dbReference type="InterPro" id="IPR021759">
    <property type="entry name" value="WxLIP_HBD"/>
</dbReference>
<organism evidence="5 6">
    <name type="scientific">Enterococcus hulanensis</name>
    <dbReference type="NCBI Taxonomy" id="2559929"/>
    <lineage>
        <taxon>Bacteria</taxon>
        <taxon>Bacillati</taxon>
        <taxon>Bacillota</taxon>
        <taxon>Bacilli</taxon>
        <taxon>Lactobacillales</taxon>
        <taxon>Enterococcaceae</taxon>
        <taxon>Enterococcus</taxon>
    </lineage>
</organism>
<evidence type="ECO:0000313" key="5">
    <source>
        <dbReference type="EMBL" id="MDT2598519.1"/>
    </source>
</evidence>
<keyword evidence="1" id="KW-1133">Transmembrane helix</keyword>
<dbReference type="RefSeq" id="WP_311821194.1">
    <property type="nucleotide sequence ID" value="NZ_JARPYF010000001.1"/>
</dbReference>
<evidence type="ECO:0000259" key="4">
    <source>
        <dbReference type="Pfam" id="PF11797"/>
    </source>
</evidence>
<dbReference type="Proteomes" id="UP001252875">
    <property type="component" value="Unassembled WGS sequence"/>
</dbReference>
<dbReference type="Pfam" id="PF06030">
    <property type="entry name" value="WxLIP_PGBD"/>
    <property type="match status" value="1"/>
</dbReference>
<keyword evidence="2" id="KW-0732">Signal</keyword>
<feature type="transmembrane region" description="Helical" evidence="1">
    <location>
        <begin position="315"/>
        <end position="336"/>
    </location>
</feature>
<dbReference type="InterPro" id="IPR010317">
    <property type="entry name" value="WxLIP_PGBD"/>
</dbReference>